<feature type="domain" description="Helix-hairpin-helix DNA-binding motif class 1" evidence="1">
    <location>
        <begin position="186"/>
        <end position="205"/>
    </location>
</feature>
<proteinExistence type="predicted"/>
<evidence type="ECO:0000259" key="1">
    <source>
        <dbReference type="SMART" id="SM00278"/>
    </source>
</evidence>
<evidence type="ECO:0000313" key="3">
    <source>
        <dbReference type="Proteomes" id="UP001637993"/>
    </source>
</evidence>
<dbReference type="Gene3D" id="1.10.150.280">
    <property type="entry name" value="AF1531-like domain"/>
    <property type="match status" value="1"/>
</dbReference>
<dbReference type="Proteomes" id="UP001637993">
    <property type="component" value="Unassembled WGS sequence"/>
</dbReference>
<dbReference type="PANTHER" id="PTHR21180:SF32">
    <property type="entry name" value="ENDONUCLEASE_EXONUCLEASE_PHOSPHATASE FAMILY DOMAIN-CONTAINING PROTEIN 1"/>
    <property type="match status" value="1"/>
</dbReference>
<dbReference type="EMBL" id="JBGMEG010000014">
    <property type="protein sequence ID" value="MFO3718215.1"/>
    <property type="molecule type" value="Genomic_DNA"/>
</dbReference>
<dbReference type="PANTHER" id="PTHR21180">
    <property type="entry name" value="ENDONUCLEASE/EXONUCLEASE/PHOSPHATASE FAMILY DOMAIN-CONTAINING PROTEIN 1"/>
    <property type="match status" value="1"/>
</dbReference>
<feature type="domain" description="Helix-hairpin-helix DNA-binding motif class 1" evidence="1">
    <location>
        <begin position="157"/>
        <end position="176"/>
    </location>
</feature>
<evidence type="ECO:0000313" key="2">
    <source>
        <dbReference type="EMBL" id="MFO3718215.1"/>
    </source>
</evidence>
<dbReference type="InterPro" id="IPR004509">
    <property type="entry name" value="Competence_ComEA_HhH"/>
</dbReference>
<organism evidence="2 3">
    <name type="scientific">Anaerococcus groningensis</name>
    <dbReference type="NCBI Taxonomy" id="3115616"/>
    <lineage>
        <taxon>Bacteria</taxon>
        <taxon>Bacillati</taxon>
        <taxon>Bacillota</taxon>
        <taxon>Tissierellia</taxon>
        <taxon>Tissierellales</taxon>
        <taxon>Peptoniphilaceae</taxon>
        <taxon>Anaerococcus</taxon>
    </lineage>
</organism>
<dbReference type="Gene3D" id="3.10.20.600">
    <property type="match status" value="1"/>
</dbReference>
<reference evidence="2 3" key="1">
    <citation type="journal article" date="2025" name="Anaerobe">
        <title>Description of Anaerococcus kampingiae sp. nov., Anaerococcus groningensis sp. nov., Anaerococcus martiniensis sp. nov., and Anaerococcus cruorum sp. nov., isolated from human clinical specimens.</title>
        <authorList>
            <person name="Boiten K.E."/>
            <person name="Meijer J."/>
            <person name="van Wezel E.M."/>
            <person name="Veloo A.C.M."/>
        </authorList>
    </citation>
    <scope>NUCLEOTIDE SEQUENCE [LARGE SCALE GENOMIC DNA]</scope>
    <source>
        <strain evidence="2 3">ENR1011</strain>
    </source>
</reference>
<accession>A0ABW9N2Q7</accession>
<dbReference type="Pfam" id="PF10531">
    <property type="entry name" value="SLBB"/>
    <property type="match status" value="1"/>
</dbReference>
<name>A0ABW9N2Q7_9FIRM</name>
<comment type="caution">
    <text evidence="2">The sequence shown here is derived from an EMBL/GenBank/DDBJ whole genome shotgun (WGS) entry which is preliminary data.</text>
</comment>
<dbReference type="InterPro" id="IPR003583">
    <property type="entry name" value="Hlx-hairpin-Hlx_DNA-bd_motif"/>
</dbReference>
<sequence>MESRNKDKIIIGLVIALALVLGNNYVKDKDNNLLDNEVSLLETDDDLLIENDSNDQIANENDQIKVHISGQINREGVYEVKDGDRLDDLIKQAGGLSPDADSKSLNLAMKLEDQMKIYIPSEGEILNQENENTDQIISKPDSTSEDGKININIASKEELMTLPNIGDKRAQAIIDYRESKKFETIEEIKNVTGIGEKFYQAMVELITV</sequence>
<keyword evidence="3" id="KW-1185">Reference proteome</keyword>
<dbReference type="RefSeq" id="WP_410024767.1">
    <property type="nucleotide sequence ID" value="NZ_JBGMEG010000014.1"/>
</dbReference>
<dbReference type="InterPro" id="IPR019554">
    <property type="entry name" value="Soluble_ligand-bd"/>
</dbReference>
<dbReference type="InterPro" id="IPR010994">
    <property type="entry name" value="RuvA_2-like"/>
</dbReference>
<dbReference type="Pfam" id="PF12836">
    <property type="entry name" value="HHH_3"/>
    <property type="match status" value="1"/>
</dbReference>
<gene>
    <name evidence="2" type="ORF">AB9Q04_07740</name>
</gene>
<protein>
    <submittedName>
        <fullName evidence="2">DUF655 domain-containing protein</fullName>
    </submittedName>
</protein>
<dbReference type="SUPFAM" id="SSF47781">
    <property type="entry name" value="RuvA domain 2-like"/>
    <property type="match status" value="1"/>
</dbReference>
<dbReference type="SMART" id="SM00278">
    <property type="entry name" value="HhH1"/>
    <property type="match status" value="2"/>
</dbReference>
<dbReference type="NCBIfam" id="TIGR00426">
    <property type="entry name" value="competence protein ComEA helix-hairpin-helix repeat region"/>
    <property type="match status" value="1"/>
</dbReference>
<dbReference type="InterPro" id="IPR051675">
    <property type="entry name" value="Endo/Exo/Phosphatase_dom_1"/>
</dbReference>